<evidence type="ECO:0000256" key="1">
    <source>
        <dbReference type="SAM" id="MobiDB-lite"/>
    </source>
</evidence>
<comment type="caution">
    <text evidence="2">The sequence shown here is derived from an EMBL/GenBank/DDBJ whole genome shotgun (WGS) entry which is preliminary data.</text>
</comment>
<protein>
    <submittedName>
        <fullName evidence="2">10845_t:CDS:1</fullName>
    </submittedName>
</protein>
<feature type="compositionally biased region" description="Polar residues" evidence="1">
    <location>
        <begin position="154"/>
        <end position="163"/>
    </location>
</feature>
<dbReference type="AlphaFoldDB" id="A0A9N9JX86"/>
<accession>A0A9N9JX86</accession>
<proteinExistence type="predicted"/>
<gene>
    <name evidence="2" type="ORF">CPELLU_LOCUS17688</name>
</gene>
<feature type="non-terminal residue" evidence="2">
    <location>
        <position position="492"/>
    </location>
</feature>
<feature type="non-terminal residue" evidence="2">
    <location>
        <position position="1"/>
    </location>
</feature>
<dbReference type="Proteomes" id="UP000789759">
    <property type="component" value="Unassembled WGS sequence"/>
</dbReference>
<feature type="region of interest" description="Disordered" evidence="1">
    <location>
        <begin position="154"/>
        <end position="213"/>
    </location>
</feature>
<organism evidence="2 3">
    <name type="scientific">Cetraspora pellucida</name>
    <dbReference type="NCBI Taxonomy" id="1433469"/>
    <lineage>
        <taxon>Eukaryota</taxon>
        <taxon>Fungi</taxon>
        <taxon>Fungi incertae sedis</taxon>
        <taxon>Mucoromycota</taxon>
        <taxon>Glomeromycotina</taxon>
        <taxon>Glomeromycetes</taxon>
        <taxon>Diversisporales</taxon>
        <taxon>Gigasporaceae</taxon>
        <taxon>Cetraspora</taxon>
    </lineage>
</organism>
<evidence type="ECO:0000313" key="3">
    <source>
        <dbReference type="Proteomes" id="UP000789759"/>
    </source>
</evidence>
<sequence length="492" mass="56289">REGSVRGRVEAYRKPVMASRHQAVMGQVKRKEANQNRQNVKIDWIINSPNPTPIGFFRLTHPTARYRAIDTYKKCFSLALSRKTIQRDWEIWLKEKKAILACREAHDTNLQIQQDFIFTMKTITGTTESNTEEHNTFASGSHRIENVNDQEVYTGVTKDSPNNPFIVPAKDNDASGEGNDAPSEDDAPNASSSSYHPESSESDDSVESEQKEKPEFQYEWFVGPGIKESKLNENENKWTVGIIDVSNLLLEYRNISIKKASEQKIENAVEMLSLNHIFLLDENLSTGISEMIGPASLKAIFENIRSEYTSYHLSDKDIIRCCKSLLRKWQKEVDENDNDLVLEVFESIFKYFPCNTNRADAREDSFIHEVFAPIILPFFVNSDLICEWSSDVLDSSTHRKRKFDPILQGRKADFSAYAQTKGNRYYLLVSEIKSARYISSKKINFVDCDLVKIGNEMKDMLDKCIEDGVKTKDLAICSILVEAIEELMQIKV</sequence>
<keyword evidence="3" id="KW-1185">Reference proteome</keyword>
<name>A0A9N9JX86_9GLOM</name>
<evidence type="ECO:0000313" key="2">
    <source>
        <dbReference type="EMBL" id="CAG8800649.1"/>
    </source>
</evidence>
<reference evidence="2" key="1">
    <citation type="submission" date="2021-06" db="EMBL/GenBank/DDBJ databases">
        <authorList>
            <person name="Kallberg Y."/>
            <person name="Tangrot J."/>
            <person name="Rosling A."/>
        </authorList>
    </citation>
    <scope>NUCLEOTIDE SEQUENCE</scope>
    <source>
        <strain evidence="2">FL966</strain>
    </source>
</reference>
<dbReference type="OrthoDB" id="2429120at2759"/>
<dbReference type="EMBL" id="CAJVQA010031094">
    <property type="protein sequence ID" value="CAG8800649.1"/>
    <property type="molecule type" value="Genomic_DNA"/>
</dbReference>